<evidence type="ECO:0000313" key="2">
    <source>
        <dbReference type="Proteomes" id="UP000017023"/>
    </source>
</evidence>
<dbReference type="AlphaFoldDB" id="U2LDJ0"/>
<gene>
    <name evidence="1" type="ORF">HMPREF9145_0553</name>
</gene>
<protein>
    <submittedName>
        <fullName evidence="1">Uncharacterized protein</fullName>
    </submittedName>
</protein>
<organism evidence="1 2">
    <name type="scientific">Segatella salivae F0493</name>
    <dbReference type="NCBI Taxonomy" id="1395125"/>
    <lineage>
        <taxon>Bacteria</taxon>
        <taxon>Pseudomonadati</taxon>
        <taxon>Bacteroidota</taxon>
        <taxon>Bacteroidia</taxon>
        <taxon>Bacteroidales</taxon>
        <taxon>Prevotellaceae</taxon>
        <taxon>Segatella</taxon>
    </lineage>
</organism>
<accession>U2LDJ0</accession>
<name>U2LDJ0_9BACT</name>
<dbReference type="PATRIC" id="fig|1395125.3.peg.340"/>
<reference evidence="1 2" key="1">
    <citation type="submission" date="2013-08" db="EMBL/GenBank/DDBJ databases">
        <authorList>
            <person name="Durkin A.S."/>
            <person name="Haft D.R."/>
            <person name="McCorrison J."/>
            <person name="Torralba M."/>
            <person name="Gillis M."/>
            <person name="Haft D.H."/>
            <person name="Methe B."/>
            <person name="Sutton G."/>
            <person name="Nelson K.E."/>
        </authorList>
    </citation>
    <scope>NUCLEOTIDE SEQUENCE [LARGE SCALE GENOMIC DNA]</scope>
    <source>
        <strain evidence="1 2">F0493</strain>
    </source>
</reference>
<proteinExistence type="predicted"/>
<comment type="caution">
    <text evidence="1">The sequence shown here is derived from an EMBL/GenBank/DDBJ whole genome shotgun (WGS) entry which is preliminary data.</text>
</comment>
<evidence type="ECO:0000313" key="1">
    <source>
        <dbReference type="EMBL" id="ERK02371.1"/>
    </source>
</evidence>
<dbReference type="EMBL" id="AWGW01000006">
    <property type="protein sequence ID" value="ERK02371.1"/>
    <property type="molecule type" value="Genomic_DNA"/>
</dbReference>
<sequence>MLMNLVVEADCNLFFLFVSCDGIRFVICWLLDCYEKEGKRENEKIEITTRFQSCYVVIPVILQGRFYHFV</sequence>
<dbReference type="Proteomes" id="UP000017023">
    <property type="component" value="Unassembled WGS sequence"/>
</dbReference>